<dbReference type="Gene3D" id="1.20.120.450">
    <property type="entry name" value="dinb family like domain"/>
    <property type="match status" value="1"/>
</dbReference>
<evidence type="ECO:0008006" key="4">
    <source>
        <dbReference type="Google" id="ProtNLM"/>
    </source>
</evidence>
<reference evidence="2" key="2">
    <citation type="submission" date="2020-09" db="EMBL/GenBank/DDBJ databases">
        <authorList>
            <person name="Sun Q."/>
            <person name="Ohkuma M."/>
        </authorList>
    </citation>
    <scope>NUCLEOTIDE SEQUENCE</scope>
    <source>
        <strain evidence="2">JCM 4633</strain>
    </source>
</reference>
<reference evidence="2" key="1">
    <citation type="journal article" date="2014" name="Int. J. Syst. Evol. Microbiol.">
        <title>Complete genome sequence of Corynebacterium casei LMG S-19264T (=DSM 44701T), isolated from a smear-ripened cheese.</title>
        <authorList>
            <consortium name="US DOE Joint Genome Institute (JGI-PGF)"/>
            <person name="Walter F."/>
            <person name="Albersmeier A."/>
            <person name="Kalinowski J."/>
            <person name="Ruckert C."/>
        </authorList>
    </citation>
    <scope>NUCLEOTIDE SEQUENCE</scope>
    <source>
        <strain evidence="2">JCM 4633</strain>
    </source>
</reference>
<dbReference type="Pfam" id="PF04978">
    <property type="entry name" value="MST"/>
    <property type="match status" value="1"/>
</dbReference>
<organism evidence="2 3">
    <name type="scientific">Streptomyces cinnamoneus</name>
    <name type="common">Streptoverticillium cinnamoneum</name>
    <dbReference type="NCBI Taxonomy" id="53446"/>
    <lineage>
        <taxon>Bacteria</taxon>
        <taxon>Bacillati</taxon>
        <taxon>Actinomycetota</taxon>
        <taxon>Actinomycetes</taxon>
        <taxon>Kitasatosporales</taxon>
        <taxon>Streptomycetaceae</taxon>
        <taxon>Streptomyces</taxon>
        <taxon>Streptomyces cinnamoneus group</taxon>
    </lineage>
</organism>
<dbReference type="Proteomes" id="UP000646244">
    <property type="component" value="Unassembled WGS sequence"/>
</dbReference>
<sequence>MDGMGSPRQRAQRFVEAEDDPREGGAPPEGERATLVGFLRCQRLTLELKCAGLGTDELARRSVEPSTMSLLGLVRHMAEVERIWFRRRLSRQDVPPLFRSDNDPDGDFDGAVPDPQVVAEAWQAWRDEVAFSDRFVAAAPTLDVTCQDPWHGQVSLREVLVHMVEEYARHNGHADLLRERIDGRVGM</sequence>
<gene>
    <name evidence="2" type="ORF">GCM10010507_29100</name>
</gene>
<protein>
    <recommendedName>
        <fullName evidence="4">DinB family protein</fullName>
    </recommendedName>
</protein>
<dbReference type="InterPro" id="IPR007061">
    <property type="entry name" value="MST-like"/>
</dbReference>
<comment type="caution">
    <text evidence="2">The sequence shown here is derived from an EMBL/GenBank/DDBJ whole genome shotgun (WGS) entry which is preliminary data.</text>
</comment>
<name>A0A918TK88_STRCJ</name>
<proteinExistence type="predicted"/>
<evidence type="ECO:0000313" key="3">
    <source>
        <dbReference type="Proteomes" id="UP000646244"/>
    </source>
</evidence>
<dbReference type="AlphaFoldDB" id="A0A918TK88"/>
<evidence type="ECO:0000256" key="1">
    <source>
        <dbReference type="SAM" id="MobiDB-lite"/>
    </source>
</evidence>
<accession>A0A918TK88</accession>
<dbReference type="EMBL" id="BMVB01000008">
    <property type="protein sequence ID" value="GHC51355.1"/>
    <property type="molecule type" value="Genomic_DNA"/>
</dbReference>
<dbReference type="SUPFAM" id="SSF109854">
    <property type="entry name" value="DinB/YfiT-like putative metalloenzymes"/>
    <property type="match status" value="1"/>
</dbReference>
<evidence type="ECO:0000313" key="2">
    <source>
        <dbReference type="EMBL" id="GHC51355.1"/>
    </source>
</evidence>
<feature type="region of interest" description="Disordered" evidence="1">
    <location>
        <begin position="1"/>
        <end position="31"/>
    </location>
</feature>
<dbReference type="InterPro" id="IPR034660">
    <property type="entry name" value="DinB/YfiT-like"/>
</dbReference>